<evidence type="ECO:0000313" key="6">
    <source>
        <dbReference type="Proteomes" id="UP000010164"/>
    </source>
</evidence>
<dbReference type="PROSITE" id="PS50987">
    <property type="entry name" value="HTH_ARSR_2"/>
    <property type="match status" value="1"/>
</dbReference>
<dbReference type="InterPro" id="IPR001845">
    <property type="entry name" value="HTH_ArsR_DNA-bd_dom"/>
</dbReference>
<dbReference type="AlphaFoldDB" id="L0W8S7"/>
<proteinExistence type="predicted"/>
<keyword evidence="6" id="KW-1185">Reference proteome</keyword>
<organism evidence="5 6">
    <name type="scientific">Alcanivorax hongdengensis A-11-3</name>
    <dbReference type="NCBI Taxonomy" id="1177179"/>
    <lineage>
        <taxon>Bacteria</taxon>
        <taxon>Pseudomonadati</taxon>
        <taxon>Pseudomonadota</taxon>
        <taxon>Gammaproteobacteria</taxon>
        <taxon>Oceanospirillales</taxon>
        <taxon>Alcanivoracaceae</taxon>
        <taxon>Alcanivorax</taxon>
    </lineage>
</organism>
<dbReference type="SUPFAM" id="SSF46785">
    <property type="entry name" value="Winged helix' DNA-binding domain"/>
    <property type="match status" value="1"/>
</dbReference>
<evidence type="ECO:0000313" key="5">
    <source>
        <dbReference type="EMBL" id="EKF73331.1"/>
    </source>
</evidence>
<dbReference type="CDD" id="cd00090">
    <property type="entry name" value="HTH_ARSR"/>
    <property type="match status" value="1"/>
</dbReference>
<dbReference type="Pfam" id="PF01022">
    <property type="entry name" value="HTH_5"/>
    <property type="match status" value="1"/>
</dbReference>
<dbReference type="EMBL" id="AMRJ01000028">
    <property type="protein sequence ID" value="EKF73331.1"/>
    <property type="molecule type" value="Genomic_DNA"/>
</dbReference>
<feature type="domain" description="HTH arsR-type" evidence="4">
    <location>
        <begin position="5"/>
        <end position="99"/>
    </location>
</feature>
<comment type="caution">
    <text evidence="5">The sequence shown here is derived from an EMBL/GenBank/DDBJ whole genome shotgun (WGS) entry which is preliminary data.</text>
</comment>
<evidence type="ECO:0000256" key="2">
    <source>
        <dbReference type="ARBA" id="ARBA00023125"/>
    </source>
</evidence>
<dbReference type="Gene3D" id="1.10.10.10">
    <property type="entry name" value="Winged helix-like DNA-binding domain superfamily/Winged helix DNA-binding domain"/>
    <property type="match status" value="1"/>
</dbReference>
<gene>
    <name evidence="5" type="ORF">A11A3_14240</name>
</gene>
<dbReference type="SMART" id="SM00418">
    <property type="entry name" value="HTH_ARSR"/>
    <property type="match status" value="1"/>
</dbReference>
<name>L0W8S7_9GAMM</name>
<reference evidence="5 6" key="1">
    <citation type="journal article" date="2012" name="J. Bacteriol.">
        <title>Genome Sequence of the Alkane-Degrading Bacterium Alcanivorax hongdengensis Type Strain A-11-3.</title>
        <authorList>
            <person name="Lai Q."/>
            <person name="Shao Z."/>
        </authorList>
    </citation>
    <scope>NUCLEOTIDE SEQUENCE [LARGE SCALE GENOMIC DNA]</scope>
    <source>
        <strain evidence="5 6">A-11-3</strain>
    </source>
</reference>
<dbReference type="InterPro" id="IPR036390">
    <property type="entry name" value="WH_DNA-bd_sf"/>
</dbReference>
<evidence type="ECO:0000256" key="1">
    <source>
        <dbReference type="ARBA" id="ARBA00023015"/>
    </source>
</evidence>
<dbReference type="PANTHER" id="PTHR33154">
    <property type="entry name" value="TRANSCRIPTIONAL REGULATOR, ARSR FAMILY"/>
    <property type="match status" value="1"/>
</dbReference>
<accession>L0W8S7</accession>
<dbReference type="InterPro" id="IPR011991">
    <property type="entry name" value="ArsR-like_HTH"/>
</dbReference>
<dbReference type="InterPro" id="IPR036388">
    <property type="entry name" value="WH-like_DNA-bd_sf"/>
</dbReference>
<dbReference type="STRING" id="1177179.A11A3_14240"/>
<sequence length="109" mass="12234">MISLIKSEQHYHKMNSFAALADPTRRQIIEALAQGPLSSGEIAGRFEISAPAISQHLKALRVARLVRVRVEAQWRIYELDKDGVDNLVAWVNELKCRVDDLEVKGASSH</sequence>
<dbReference type="eggNOG" id="COG0640">
    <property type="taxonomic scope" value="Bacteria"/>
</dbReference>
<dbReference type="InterPro" id="IPR051081">
    <property type="entry name" value="HTH_MetalResp_TranReg"/>
</dbReference>
<dbReference type="RefSeq" id="WP_008930018.1">
    <property type="nucleotide sequence ID" value="NZ_AMRJ01000028.1"/>
</dbReference>
<protein>
    <submittedName>
        <fullName evidence="5">Regulatory protein ArsR</fullName>
    </submittedName>
</protein>
<dbReference type="PRINTS" id="PR00778">
    <property type="entry name" value="HTHARSR"/>
</dbReference>
<evidence type="ECO:0000259" key="4">
    <source>
        <dbReference type="PROSITE" id="PS50987"/>
    </source>
</evidence>
<dbReference type="GO" id="GO:0003677">
    <property type="term" value="F:DNA binding"/>
    <property type="evidence" value="ECO:0007669"/>
    <property type="project" value="UniProtKB-KW"/>
</dbReference>
<dbReference type="PATRIC" id="fig|1177179.3.peg.2812"/>
<dbReference type="NCBIfam" id="NF033788">
    <property type="entry name" value="HTH_metalloreg"/>
    <property type="match status" value="1"/>
</dbReference>
<keyword evidence="2" id="KW-0238">DNA-binding</keyword>
<dbReference type="Proteomes" id="UP000010164">
    <property type="component" value="Unassembled WGS sequence"/>
</dbReference>
<keyword evidence="3" id="KW-0804">Transcription</keyword>
<evidence type="ECO:0000256" key="3">
    <source>
        <dbReference type="ARBA" id="ARBA00023163"/>
    </source>
</evidence>
<dbReference type="GO" id="GO:0003700">
    <property type="term" value="F:DNA-binding transcription factor activity"/>
    <property type="evidence" value="ECO:0007669"/>
    <property type="project" value="InterPro"/>
</dbReference>
<dbReference type="PANTHER" id="PTHR33154:SF33">
    <property type="entry name" value="TRANSCRIPTIONAL REPRESSOR SDPR"/>
    <property type="match status" value="1"/>
</dbReference>
<keyword evidence="1" id="KW-0805">Transcription regulation</keyword>